<dbReference type="SMART" id="SM00028">
    <property type="entry name" value="TPR"/>
    <property type="match status" value="3"/>
</dbReference>
<feature type="repeat" description="TPR" evidence="1">
    <location>
        <begin position="93"/>
        <end position="126"/>
    </location>
</feature>
<accession>A0A2A2AHP6</accession>
<dbReference type="Gene3D" id="1.25.40.10">
    <property type="entry name" value="Tetratricopeptide repeat domain"/>
    <property type="match status" value="1"/>
</dbReference>
<sequence length="217" mass="24826">MTGWVEGRSLIGRCESQRRNAGASRCRGAFKTTKRRVSHQNVFAEQLMDESIYNEEMDGIYRMIRSGKYASAIDKMMVGDGFRLDAVYKFDANHSWYVLGGIFLKIGNYNSAIESFRRSLKSWPEEVDALMAMGNIYSEIKKYKMAERFFRRGLLINPESLGMKFNLANALFDQGKLDLALKEYASIARQESDLSGQANRMIGLINQKARKTTRTRP</sequence>
<keyword evidence="1" id="KW-0802">TPR repeat</keyword>
<keyword evidence="3" id="KW-1185">Reference proteome</keyword>
<dbReference type="AlphaFoldDB" id="A0A2A2AHP6"/>
<evidence type="ECO:0000256" key="1">
    <source>
        <dbReference type="PROSITE-ProRule" id="PRU00339"/>
    </source>
</evidence>
<proteinExistence type="predicted"/>
<name>A0A2A2AHP6_9BURK</name>
<dbReference type="Proteomes" id="UP000218054">
    <property type="component" value="Unassembled WGS sequence"/>
</dbReference>
<dbReference type="PROSITE" id="PS50005">
    <property type="entry name" value="TPR"/>
    <property type="match status" value="2"/>
</dbReference>
<dbReference type="InterPro" id="IPR019734">
    <property type="entry name" value="TPR_rpt"/>
</dbReference>
<dbReference type="SUPFAM" id="SSF48452">
    <property type="entry name" value="TPR-like"/>
    <property type="match status" value="1"/>
</dbReference>
<evidence type="ECO:0000313" key="2">
    <source>
        <dbReference type="EMBL" id="PAT38085.1"/>
    </source>
</evidence>
<organism evidence="2 3">
    <name type="scientific">Vandammella animalimorsus</name>
    <dbReference type="NCBI Taxonomy" id="2029117"/>
    <lineage>
        <taxon>Bacteria</taxon>
        <taxon>Pseudomonadati</taxon>
        <taxon>Pseudomonadota</taxon>
        <taxon>Betaproteobacteria</taxon>
        <taxon>Burkholderiales</taxon>
        <taxon>Comamonadaceae</taxon>
        <taxon>Vandammella</taxon>
    </lineage>
</organism>
<protein>
    <submittedName>
        <fullName evidence="2">Uncharacterized protein</fullName>
    </submittedName>
</protein>
<feature type="repeat" description="TPR" evidence="1">
    <location>
        <begin position="127"/>
        <end position="160"/>
    </location>
</feature>
<dbReference type="Pfam" id="PF13432">
    <property type="entry name" value="TPR_16"/>
    <property type="match status" value="1"/>
</dbReference>
<dbReference type="EMBL" id="NSJB01000001">
    <property type="protein sequence ID" value="PAT38085.1"/>
    <property type="molecule type" value="Genomic_DNA"/>
</dbReference>
<gene>
    <name evidence="2" type="ORF">CK625_00730</name>
</gene>
<reference evidence="2 3" key="1">
    <citation type="submission" date="2017-08" db="EMBL/GenBank/DDBJ databases">
        <title>WGS of Clinical strains of the CDC Group NO-1 linked to zoonotic infections in humans.</title>
        <authorList>
            <person name="Bernier A.-M."/>
            <person name="Bernard K."/>
        </authorList>
    </citation>
    <scope>NUCLEOTIDE SEQUENCE [LARGE SCALE GENOMIC DNA]</scope>
    <source>
        <strain evidence="2 3">NML00-0135</strain>
    </source>
</reference>
<comment type="caution">
    <text evidence="2">The sequence shown here is derived from an EMBL/GenBank/DDBJ whole genome shotgun (WGS) entry which is preliminary data.</text>
</comment>
<evidence type="ECO:0000313" key="3">
    <source>
        <dbReference type="Proteomes" id="UP000218054"/>
    </source>
</evidence>
<dbReference type="InterPro" id="IPR011990">
    <property type="entry name" value="TPR-like_helical_dom_sf"/>
</dbReference>